<dbReference type="RefSeq" id="WP_136731737.1">
    <property type="nucleotide sequence ID" value="NZ_SUMC01000311.1"/>
</dbReference>
<organism evidence="1 2">
    <name type="scientific">Actinacidiphila oryziradicis</name>
    <dbReference type="NCBI Taxonomy" id="2571141"/>
    <lineage>
        <taxon>Bacteria</taxon>
        <taxon>Bacillati</taxon>
        <taxon>Actinomycetota</taxon>
        <taxon>Actinomycetes</taxon>
        <taxon>Kitasatosporales</taxon>
        <taxon>Streptomycetaceae</taxon>
        <taxon>Actinacidiphila</taxon>
    </lineage>
</organism>
<proteinExistence type="predicted"/>
<dbReference type="EMBL" id="SUMC01000311">
    <property type="protein sequence ID" value="TJZ91478.1"/>
    <property type="molecule type" value="Genomic_DNA"/>
</dbReference>
<evidence type="ECO:0000313" key="1">
    <source>
        <dbReference type="EMBL" id="TJZ91478.1"/>
    </source>
</evidence>
<comment type="caution">
    <text evidence="1">The sequence shown here is derived from an EMBL/GenBank/DDBJ whole genome shotgun (WGS) entry which is preliminary data.</text>
</comment>
<dbReference type="AlphaFoldDB" id="A0A4V5MVA8"/>
<dbReference type="Proteomes" id="UP000305778">
    <property type="component" value="Unassembled WGS sequence"/>
</dbReference>
<dbReference type="OrthoDB" id="3855669at2"/>
<sequence>MSTKIPVGSVVRDLATDRVGVLMAMGDYLDTYHRDRPAVHLAFLRPVGGGREWTTRLEQVALEPRLSP</sequence>
<evidence type="ECO:0000313" key="2">
    <source>
        <dbReference type="Proteomes" id="UP000305778"/>
    </source>
</evidence>
<name>A0A4V5MVA8_9ACTN</name>
<protein>
    <submittedName>
        <fullName evidence="1">Uncharacterized protein</fullName>
    </submittedName>
</protein>
<keyword evidence="2" id="KW-1185">Reference proteome</keyword>
<gene>
    <name evidence="1" type="ORF">FCI23_55480</name>
</gene>
<accession>A0A4V5MVA8</accession>
<reference evidence="1 2" key="1">
    <citation type="submission" date="2019-04" db="EMBL/GenBank/DDBJ databases">
        <title>Streptomyces oryziradicis sp. nov., a novel actinomycete isolated from rhizosphere soil of rice (Oryza sativa L.).</title>
        <authorList>
            <person name="Li C."/>
        </authorList>
    </citation>
    <scope>NUCLEOTIDE SEQUENCE [LARGE SCALE GENOMIC DNA]</scope>
    <source>
        <strain evidence="1 2">NEAU-C40</strain>
    </source>
</reference>